<accession>A0A5C5YPZ6</accession>
<evidence type="ECO:0000313" key="2">
    <source>
        <dbReference type="Proteomes" id="UP000318478"/>
    </source>
</evidence>
<keyword evidence="2" id="KW-1185">Reference proteome</keyword>
<dbReference type="Proteomes" id="UP000318478">
    <property type="component" value="Unassembled WGS sequence"/>
</dbReference>
<proteinExistence type="predicted"/>
<dbReference type="EMBL" id="SJPO01000005">
    <property type="protein sequence ID" value="TWT76975.1"/>
    <property type="molecule type" value="Genomic_DNA"/>
</dbReference>
<organism evidence="1 2">
    <name type="scientific">Posidoniimonas polymericola</name>
    <dbReference type="NCBI Taxonomy" id="2528002"/>
    <lineage>
        <taxon>Bacteria</taxon>
        <taxon>Pseudomonadati</taxon>
        <taxon>Planctomycetota</taxon>
        <taxon>Planctomycetia</taxon>
        <taxon>Pirellulales</taxon>
        <taxon>Lacipirellulaceae</taxon>
        <taxon>Posidoniimonas</taxon>
    </lineage>
</organism>
<dbReference type="AlphaFoldDB" id="A0A5C5YPZ6"/>
<dbReference type="RefSeq" id="WP_197527893.1">
    <property type="nucleotide sequence ID" value="NZ_SJPO01000005.1"/>
</dbReference>
<protein>
    <submittedName>
        <fullName evidence="1">Uncharacterized protein</fullName>
    </submittedName>
</protein>
<name>A0A5C5YPZ6_9BACT</name>
<comment type="caution">
    <text evidence="1">The sequence shown here is derived from an EMBL/GenBank/DDBJ whole genome shotgun (WGS) entry which is preliminary data.</text>
</comment>
<evidence type="ECO:0000313" key="1">
    <source>
        <dbReference type="EMBL" id="TWT76975.1"/>
    </source>
</evidence>
<sequence length="56" mass="6440">MTMLQVMKETETIAQRCAAIRKEWSPVERQRRVVLAKAAQDALFRNAAPRRQLLSA</sequence>
<gene>
    <name evidence="1" type="ORF">Pla123a_24000</name>
</gene>
<reference evidence="1 2" key="1">
    <citation type="submission" date="2019-02" db="EMBL/GenBank/DDBJ databases">
        <title>Deep-cultivation of Planctomycetes and their phenomic and genomic characterization uncovers novel biology.</title>
        <authorList>
            <person name="Wiegand S."/>
            <person name="Jogler M."/>
            <person name="Boedeker C."/>
            <person name="Pinto D."/>
            <person name="Vollmers J."/>
            <person name="Rivas-Marin E."/>
            <person name="Kohn T."/>
            <person name="Peeters S.H."/>
            <person name="Heuer A."/>
            <person name="Rast P."/>
            <person name="Oberbeckmann S."/>
            <person name="Bunk B."/>
            <person name="Jeske O."/>
            <person name="Meyerdierks A."/>
            <person name="Storesund J.E."/>
            <person name="Kallscheuer N."/>
            <person name="Luecker S."/>
            <person name="Lage O.M."/>
            <person name="Pohl T."/>
            <person name="Merkel B.J."/>
            <person name="Hornburger P."/>
            <person name="Mueller R.-W."/>
            <person name="Bruemmer F."/>
            <person name="Labrenz M."/>
            <person name="Spormann A.M."/>
            <person name="Op Den Camp H."/>
            <person name="Overmann J."/>
            <person name="Amann R."/>
            <person name="Jetten M.S.M."/>
            <person name="Mascher T."/>
            <person name="Medema M.H."/>
            <person name="Devos D.P."/>
            <person name="Kaster A.-K."/>
            <person name="Ovreas L."/>
            <person name="Rohde M."/>
            <person name="Galperin M.Y."/>
            <person name="Jogler C."/>
        </authorList>
    </citation>
    <scope>NUCLEOTIDE SEQUENCE [LARGE SCALE GENOMIC DNA]</scope>
    <source>
        <strain evidence="1 2">Pla123a</strain>
    </source>
</reference>